<proteinExistence type="inferred from homology"/>
<comment type="caution">
    <text evidence="4">The sequence shown here is derived from an EMBL/GenBank/DDBJ whole genome shotgun (WGS) entry which is preliminary data.</text>
</comment>
<accession>A0A6V8LY66</accession>
<dbReference type="Gene3D" id="4.10.220.110">
    <property type="match status" value="1"/>
</dbReference>
<feature type="domain" description="Gp5/Type VI secretion system Vgr protein OB-fold" evidence="3">
    <location>
        <begin position="402"/>
        <end position="463"/>
    </location>
</feature>
<dbReference type="InterPro" id="IPR006531">
    <property type="entry name" value="Gp5/Vgr_OB"/>
</dbReference>
<dbReference type="SUPFAM" id="SSF69279">
    <property type="entry name" value="Phage tail proteins"/>
    <property type="match status" value="2"/>
</dbReference>
<keyword evidence="5" id="KW-1185">Reference proteome</keyword>
<evidence type="ECO:0000256" key="1">
    <source>
        <dbReference type="ARBA" id="ARBA00005558"/>
    </source>
</evidence>
<dbReference type="RefSeq" id="WP_173086912.1">
    <property type="nucleotide sequence ID" value="NZ_BLTE01000022.1"/>
</dbReference>
<dbReference type="InterPro" id="IPR006533">
    <property type="entry name" value="T6SS_Vgr_RhsGE"/>
</dbReference>
<dbReference type="Pfam" id="PF05954">
    <property type="entry name" value="Phage_GPD"/>
    <property type="match status" value="1"/>
</dbReference>
<dbReference type="GO" id="GO:0016874">
    <property type="term" value="F:ligase activity"/>
    <property type="evidence" value="ECO:0007669"/>
    <property type="project" value="UniProtKB-KW"/>
</dbReference>
<dbReference type="NCBIfam" id="TIGR01646">
    <property type="entry name" value="vgr_GE"/>
    <property type="match status" value="1"/>
</dbReference>
<dbReference type="InterPro" id="IPR037026">
    <property type="entry name" value="Vgr_OB-fold_dom_sf"/>
</dbReference>
<dbReference type="NCBIfam" id="TIGR03361">
    <property type="entry name" value="VI_Rhs_Vgr"/>
    <property type="match status" value="1"/>
</dbReference>
<sequence length="744" mass="81270">MTTEQARFAFTIQGLPEDAFLVVRFTGTEGLSKLYAFDIALLSAEGSVDMDAALAGDACLTVRGADGEQVSWRGVLRDFQQLQRVDGRVFYRAVLVPRAYALCQNLQSRIFLDSQTPQIIQEVLAGVGLSSGHDYDMRTLVPYPVREYVCQYNETDFAFLSRQMERSGVYFYFDHSGAREKLLVADHLNTHASAPPGCSLVYREVSGMAPPDASGSCSRLSLECKRLPKEIQLRDHNYRIPDVVLESKAGIAPSGAGGLALHDGNIRSMMEAKYLASVRAQTYQCRRKLFTGESDSPSVQPGWTFTLRDHFESGWNMTYLPLEVKHEGSQEAWLASGLGIKGFARADAAGKLFYRNSFSAIPAATQYRPELKTPRPWIAGVLHARIDAEGAGEYAELDDQGRYKVVMPFDLSGRHAGHATTWLRMIQPYGGQGHGMHFPLHKGTEVALVHEEGDPDRPVIAGAVPNPAARSVVTSANQTQSRIATAGGNHLSMEDLEGSQCIVLQSPTASSFLRLGSKNPTDWSTWGTSDGVALKTGAGYEAEVQAYNLVVFGDYSQTTVGFQSYDCVGGNLTVNLGADITLTCAVATEFDKAKYELRPKVRKAEADKEAVLGKMTEFMDANTQIINDSIRVVQELGEVIDTQQHVVANLKQEIAQQSQTVANLDQTYMVQAQLVANLDQKIGDQIKTVGNLEQTIASKTLTAGELTHTAGNMTTIADAHTQTVSEDTHMNLSNTLLTGDMQVI</sequence>
<name>A0A6V8LY66_9BACT</name>
<dbReference type="SUPFAM" id="SSF69349">
    <property type="entry name" value="Phage fibre proteins"/>
    <property type="match status" value="1"/>
</dbReference>
<feature type="coiled-coil region" evidence="2">
    <location>
        <begin position="633"/>
        <end position="667"/>
    </location>
</feature>
<keyword evidence="4" id="KW-0436">Ligase</keyword>
<dbReference type="EMBL" id="BLTE01000022">
    <property type="protein sequence ID" value="GFK95770.1"/>
    <property type="molecule type" value="Genomic_DNA"/>
</dbReference>
<dbReference type="SUPFAM" id="SSF69255">
    <property type="entry name" value="gp5 N-terminal domain-like"/>
    <property type="match status" value="1"/>
</dbReference>
<dbReference type="Proteomes" id="UP000494245">
    <property type="component" value="Unassembled WGS sequence"/>
</dbReference>
<gene>
    <name evidence="4" type="primary">vgrG1_7</name>
    <name evidence="4" type="ORF">NNJEOMEG_03638</name>
</gene>
<organism evidence="4 5">
    <name type="scientific">Fundidesulfovibrio magnetotacticus</name>
    <dbReference type="NCBI Taxonomy" id="2730080"/>
    <lineage>
        <taxon>Bacteria</taxon>
        <taxon>Pseudomonadati</taxon>
        <taxon>Thermodesulfobacteriota</taxon>
        <taxon>Desulfovibrionia</taxon>
        <taxon>Desulfovibrionales</taxon>
        <taxon>Desulfovibrionaceae</taxon>
        <taxon>Fundidesulfovibrio</taxon>
    </lineage>
</organism>
<reference evidence="4 5" key="2">
    <citation type="submission" date="2020-05" db="EMBL/GenBank/DDBJ databases">
        <title>Draft genome sequence of Desulfovibrio sp. strainFSS-1.</title>
        <authorList>
            <person name="Shimoshige H."/>
            <person name="Kobayashi H."/>
            <person name="Maekawa T."/>
        </authorList>
    </citation>
    <scope>NUCLEOTIDE SEQUENCE [LARGE SCALE GENOMIC DNA]</scope>
    <source>
        <strain evidence="4 5">SIID29052-01</strain>
    </source>
</reference>
<dbReference type="Pfam" id="PF04717">
    <property type="entry name" value="Phage_base_V"/>
    <property type="match status" value="1"/>
</dbReference>
<dbReference type="Gene3D" id="2.30.110.50">
    <property type="match status" value="1"/>
</dbReference>
<dbReference type="Gene3D" id="2.40.50.230">
    <property type="entry name" value="Gp5 N-terminal domain"/>
    <property type="match status" value="1"/>
</dbReference>
<evidence type="ECO:0000259" key="3">
    <source>
        <dbReference type="Pfam" id="PF04717"/>
    </source>
</evidence>
<comment type="similarity">
    <text evidence="1">Belongs to the VgrG protein family.</text>
</comment>
<dbReference type="AlphaFoldDB" id="A0A6V8LY66"/>
<reference evidence="4 5" key="1">
    <citation type="submission" date="2020-04" db="EMBL/GenBank/DDBJ databases">
        <authorList>
            <consortium name="Desulfovibrio sp. FSS-1 genome sequencing consortium"/>
            <person name="Shimoshige H."/>
            <person name="Kobayashi H."/>
            <person name="Maekawa T."/>
        </authorList>
    </citation>
    <scope>NUCLEOTIDE SEQUENCE [LARGE SCALE GENOMIC DNA]</scope>
    <source>
        <strain evidence="4 5">SIID29052-01</strain>
    </source>
</reference>
<dbReference type="InterPro" id="IPR017847">
    <property type="entry name" value="T6SS_RhsGE_Vgr_subset"/>
</dbReference>
<keyword evidence="2" id="KW-0175">Coiled coil</keyword>
<evidence type="ECO:0000313" key="5">
    <source>
        <dbReference type="Proteomes" id="UP000494245"/>
    </source>
</evidence>
<evidence type="ECO:0000313" key="4">
    <source>
        <dbReference type="EMBL" id="GFK95770.1"/>
    </source>
</evidence>
<evidence type="ECO:0000256" key="2">
    <source>
        <dbReference type="SAM" id="Coils"/>
    </source>
</evidence>
<dbReference type="EC" id="6.3.2.-" evidence="4"/>
<protein>
    <submittedName>
        <fullName evidence="4">Actin cross-linking toxin VgrG1</fullName>
        <ecNumber evidence="4">6.3.2.-</ecNumber>
    </submittedName>
</protein>
<dbReference type="Gene3D" id="3.55.50.10">
    <property type="entry name" value="Baseplate protein-like domains"/>
    <property type="match status" value="1"/>
</dbReference>